<comment type="similarity">
    <text evidence="1 2">Belongs to the small heat shock protein (HSP20) family.</text>
</comment>
<reference evidence="5 6" key="1">
    <citation type="submission" date="2016-04" db="EMBL/GenBank/DDBJ databases">
        <title>Genome analysis of Thermosulfurimonas dismutans, the first thermophilic sulfur-disproportionating bacterium of the phylum Thermodesulfobacteria.</title>
        <authorList>
            <person name="Mardanov A.V."/>
            <person name="Beletsky A.V."/>
            <person name="Kadnikov V.V."/>
            <person name="Slobodkin A.I."/>
            <person name="Ravin N.V."/>
        </authorList>
    </citation>
    <scope>NUCLEOTIDE SEQUENCE [LARGE SCALE GENOMIC DNA]</scope>
    <source>
        <strain evidence="5 6">S95</strain>
    </source>
</reference>
<evidence type="ECO:0000256" key="2">
    <source>
        <dbReference type="RuleBase" id="RU003616"/>
    </source>
</evidence>
<dbReference type="EMBL" id="LWLG01000003">
    <property type="protein sequence ID" value="OAQ21152.1"/>
    <property type="molecule type" value="Genomic_DNA"/>
</dbReference>
<dbReference type="AlphaFoldDB" id="A0A179D6T2"/>
<dbReference type="PROSITE" id="PS01031">
    <property type="entry name" value="SHSP"/>
    <property type="match status" value="1"/>
</dbReference>
<dbReference type="RefSeq" id="WP_068669551.1">
    <property type="nucleotide sequence ID" value="NZ_LWLG01000003.1"/>
</dbReference>
<gene>
    <name evidence="5" type="ORF">TDIS_0804</name>
</gene>
<feature type="domain" description="SHSP" evidence="3">
    <location>
        <begin position="34"/>
        <end position="146"/>
    </location>
</feature>
<keyword evidence="6" id="KW-1185">Reference proteome</keyword>
<accession>A0A179D6T2</accession>
<evidence type="ECO:0000256" key="1">
    <source>
        <dbReference type="PROSITE-ProRule" id="PRU00285"/>
    </source>
</evidence>
<dbReference type="Pfam" id="PF00011">
    <property type="entry name" value="HSP20"/>
    <property type="match status" value="1"/>
</dbReference>
<dbReference type="Proteomes" id="UP000078390">
    <property type="component" value="Unassembled WGS sequence"/>
</dbReference>
<protein>
    <submittedName>
        <fullName evidence="5">Heat shock protein Hsp20</fullName>
    </submittedName>
</protein>
<dbReference type="PANTHER" id="PTHR11527">
    <property type="entry name" value="HEAT-SHOCK PROTEIN 20 FAMILY MEMBER"/>
    <property type="match status" value="1"/>
</dbReference>
<evidence type="ECO:0000259" key="4">
    <source>
        <dbReference type="PROSITE" id="PS51203"/>
    </source>
</evidence>
<organism evidence="5 6">
    <name type="scientific">Thermosulfurimonas dismutans</name>
    <dbReference type="NCBI Taxonomy" id="999894"/>
    <lineage>
        <taxon>Bacteria</taxon>
        <taxon>Pseudomonadati</taxon>
        <taxon>Thermodesulfobacteriota</taxon>
        <taxon>Thermodesulfobacteria</taxon>
        <taxon>Thermodesulfobacteriales</taxon>
        <taxon>Thermodesulfobacteriaceae</taxon>
        <taxon>Thermosulfurimonas</taxon>
    </lineage>
</organism>
<dbReference type="InterPro" id="IPR002068">
    <property type="entry name" value="A-crystallin/Hsp20_dom"/>
</dbReference>
<feature type="domain" description="CS" evidence="4">
    <location>
        <begin position="38"/>
        <end position="142"/>
    </location>
</feature>
<dbReference type="InterPro" id="IPR008978">
    <property type="entry name" value="HSP20-like_chaperone"/>
</dbReference>
<evidence type="ECO:0000313" key="6">
    <source>
        <dbReference type="Proteomes" id="UP000078390"/>
    </source>
</evidence>
<dbReference type="CDD" id="cd06464">
    <property type="entry name" value="ACD_sHsps-like"/>
    <property type="match status" value="1"/>
</dbReference>
<dbReference type="Gene3D" id="2.60.40.790">
    <property type="match status" value="1"/>
</dbReference>
<dbReference type="STRING" id="999894.TDIS_0804"/>
<dbReference type="SMR" id="A0A179D6T2"/>
<keyword evidence="5" id="KW-0346">Stress response</keyword>
<dbReference type="SUPFAM" id="SSF49764">
    <property type="entry name" value="HSP20-like chaperones"/>
    <property type="match status" value="1"/>
</dbReference>
<proteinExistence type="inferred from homology"/>
<name>A0A179D6T2_9BACT</name>
<dbReference type="PROSITE" id="PS51203">
    <property type="entry name" value="CS"/>
    <property type="match status" value="1"/>
</dbReference>
<dbReference type="InterPro" id="IPR031107">
    <property type="entry name" value="Small_HSP"/>
</dbReference>
<evidence type="ECO:0000259" key="3">
    <source>
        <dbReference type="PROSITE" id="PS01031"/>
    </source>
</evidence>
<dbReference type="OrthoDB" id="189458at2"/>
<evidence type="ECO:0000313" key="5">
    <source>
        <dbReference type="EMBL" id="OAQ21152.1"/>
    </source>
</evidence>
<comment type="caution">
    <text evidence="5">The sequence shown here is derived from an EMBL/GenBank/DDBJ whole genome shotgun (WGS) entry which is preliminary data.</text>
</comment>
<sequence>MAELAIWRPLQELRREIDRIWDEFFGRTQFPERWERFEWAPAVDVSETEEAVVVRADVPGLEPEDLEISLSGNFLTIKGEKKQEREEKKENFYRMERLYGSFVRSIELPAEVEADKVEATYKNGVLKIVLPKKAEAKGKTIKVKVEK</sequence>
<dbReference type="InterPro" id="IPR007052">
    <property type="entry name" value="CS_dom"/>
</dbReference>